<evidence type="ECO:0000259" key="3">
    <source>
        <dbReference type="PROSITE" id="PS50158"/>
    </source>
</evidence>
<feature type="compositionally biased region" description="Polar residues" evidence="2">
    <location>
        <begin position="49"/>
        <end position="64"/>
    </location>
</feature>
<name>A0A8S1B377_ARCPL</name>
<feature type="region of interest" description="Disordered" evidence="2">
    <location>
        <begin position="28"/>
        <end position="118"/>
    </location>
</feature>
<evidence type="ECO:0000256" key="2">
    <source>
        <dbReference type="SAM" id="MobiDB-lite"/>
    </source>
</evidence>
<feature type="compositionally biased region" description="Basic and acidic residues" evidence="2">
    <location>
        <begin position="74"/>
        <end position="89"/>
    </location>
</feature>
<dbReference type="GO" id="GO:0008270">
    <property type="term" value="F:zinc ion binding"/>
    <property type="evidence" value="ECO:0007669"/>
    <property type="project" value="UniProtKB-KW"/>
</dbReference>
<dbReference type="OrthoDB" id="427960at2759"/>
<dbReference type="PROSITE" id="PS50158">
    <property type="entry name" value="ZF_CCHC"/>
    <property type="match status" value="1"/>
</dbReference>
<organism evidence="5 6">
    <name type="scientific">Arctia plantaginis</name>
    <name type="common">Wood tiger moth</name>
    <name type="synonym">Phalaena plantaginis</name>
    <dbReference type="NCBI Taxonomy" id="874455"/>
    <lineage>
        <taxon>Eukaryota</taxon>
        <taxon>Metazoa</taxon>
        <taxon>Ecdysozoa</taxon>
        <taxon>Arthropoda</taxon>
        <taxon>Hexapoda</taxon>
        <taxon>Insecta</taxon>
        <taxon>Pterygota</taxon>
        <taxon>Neoptera</taxon>
        <taxon>Endopterygota</taxon>
        <taxon>Lepidoptera</taxon>
        <taxon>Glossata</taxon>
        <taxon>Ditrysia</taxon>
        <taxon>Noctuoidea</taxon>
        <taxon>Erebidae</taxon>
        <taxon>Arctiinae</taxon>
        <taxon>Arctia</taxon>
    </lineage>
</organism>
<dbReference type="Proteomes" id="UP000494256">
    <property type="component" value="Unassembled WGS sequence"/>
</dbReference>
<dbReference type="GO" id="GO:0003676">
    <property type="term" value="F:nucleic acid binding"/>
    <property type="evidence" value="ECO:0007669"/>
    <property type="project" value="InterPro"/>
</dbReference>
<evidence type="ECO:0000313" key="6">
    <source>
        <dbReference type="Proteomes" id="UP000494106"/>
    </source>
</evidence>
<dbReference type="EMBL" id="CADEBC010000555">
    <property type="protein sequence ID" value="CAB3252433.1"/>
    <property type="molecule type" value="Genomic_DNA"/>
</dbReference>
<sequence length="118" mass="12902">MARCTAGVDRSQMCFRCGQPGHKAGICTGKPADHQTGSMACARPKKKNNASITDMTKKATSSSQPVHPPVAAEHPPRAGRETTDTDINRYRALRLFESQPDSEPSTKIKKQKSKSYSR</sequence>
<evidence type="ECO:0000313" key="5">
    <source>
        <dbReference type="EMBL" id="CAB3252433.1"/>
    </source>
</evidence>
<protein>
    <recommendedName>
        <fullName evidence="3">CCHC-type domain-containing protein</fullName>
    </recommendedName>
</protein>
<dbReference type="AlphaFoldDB" id="A0A8S1B377"/>
<accession>A0A8S1B377</accession>
<proteinExistence type="predicted"/>
<keyword evidence="1" id="KW-0863">Zinc-finger</keyword>
<dbReference type="Proteomes" id="UP000494106">
    <property type="component" value="Unassembled WGS sequence"/>
</dbReference>
<evidence type="ECO:0000313" key="7">
    <source>
        <dbReference type="Proteomes" id="UP000494256"/>
    </source>
</evidence>
<keyword evidence="1" id="KW-0862">Zinc</keyword>
<keyword evidence="6" id="KW-1185">Reference proteome</keyword>
<evidence type="ECO:0000256" key="1">
    <source>
        <dbReference type="PROSITE-ProRule" id="PRU00047"/>
    </source>
</evidence>
<evidence type="ECO:0000313" key="4">
    <source>
        <dbReference type="EMBL" id="CAB3231902.1"/>
    </source>
</evidence>
<gene>
    <name evidence="5" type="ORF">APLA_LOCUS13533</name>
    <name evidence="4" type="ORF">APLA_LOCUS5394</name>
</gene>
<dbReference type="EMBL" id="CADEBD010000289">
    <property type="protein sequence ID" value="CAB3231902.1"/>
    <property type="molecule type" value="Genomic_DNA"/>
</dbReference>
<feature type="compositionally biased region" description="Basic residues" evidence="2">
    <location>
        <begin position="107"/>
        <end position="118"/>
    </location>
</feature>
<keyword evidence="1" id="KW-0479">Metal-binding</keyword>
<feature type="domain" description="CCHC-type" evidence="3">
    <location>
        <begin position="14"/>
        <end position="27"/>
    </location>
</feature>
<comment type="caution">
    <text evidence="5">The sequence shown here is derived from an EMBL/GenBank/DDBJ whole genome shotgun (WGS) entry which is preliminary data.</text>
</comment>
<dbReference type="InterPro" id="IPR001878">
    <property type="entry name" value="Znf_CCHC"/>
</dbReference>
<reference evidence="6 7" key="1">
    <citation type="submission" date="2020-04" db="EMBL/GenBank/DDBJ databases">
        <authorList>
            <person name="Wallbank WR R."/>
            <person name="Pardo Diaz C."/>
            <person name="Kozak K."/>
            <person name="Martin S."/>
            <person name="Jiggins C."/>
            <person name="Moest M."/>
            <person name="Warren A I."/>
            <person name="Byers J.R.P. K."/>
            <person name="Montejo-Kovacevich G."/>
            <person name="Yen C E."/>
        </authorList>
    </citation>
    <scope>NUCLEOTIDE SEQUENCE [LARGE SCALE GENOMIC DNA]</scope>
</reference>